<dbReference type="PIRSF" id="PIRSF038196">
    <property type="entry name" value="IFN_RF1/2"/>
    <property type="match status" value="1"/>
</dbReference>
<accession>A0A9F2R6D0</accession>
<dbReference type="FunFam" id="1.10.10.10:FF:000065">
    <property type="entry name" value="Interferon regulatory factor"/>
    <property type="match status" value="1"/>
</dbReference>
<dbReference type="InterPro" id="IPR036388">
    <property type="entry name" value="WH-like_DNA-bd_sf"/>
</dbReference>
<feature type="domain" description="IRF tryptophan pentad repeat" evidence="15">
    <location>
        <begin position="5"/>
        <end position="113"/>
    </location>
</feature>
<dbReference type="InterPro" id="IPR019817">
    <property type="entry name" value="Interferon_reg_fac_CS"/>
</dbReference>
<reference evidence="17" key="1">
    <citation type="submission" date="2025-08" db="UniProtKB">
        <authorList>
            <consortium name="RefSeq"/>
        </authorList>
    </citation>
    <scope>IDENTIFICATION</scope>
    <source>
        <tissue evidence="17">Liver</tissue>
    </source>
</reference>
<dbReference type="KEGG" id="pbi:103053320"/>
<dbReference type="PANTHER" id="PTHR11949">
    <property type="entry name" value="INTERFERON REGULATORY FACTOR"/>
    <property type="match status" value="1"/>
</dbReference>
<dbReference type="RefSeq" id="XP_007437530.1">
    <property type="nucleotide sequence ID" value="XM_007437468.3"/>
</dbReference>
<evidence type="ECO:0000313" key="17">
    <source>
        <dbReference type="RefSeq" id="XP_007437530.1"/>
    </source>
</evidence>
<evidence type="ECO:0000256" key="6">
    <source>
        <dbReference type="ARBA" id="ARBA00023015"/>
    </source>
</evidence>
<dbReference type="InterPro" id="IPR017431">
    <property type="entry name" value="IRF1/IRF2"/>
</dbReference>
<feature type="compositionally biased region" description="Basic residues" evidence="14">
    <location>
        <begin position="118"/>
        <end position="135"/>
    </location>
</feature>
<dbReference type="PROSITE" id="PS51507">
    <property type="entry name" value="IRF_2"/>
    <property type="match status" value="1"/>
</dbReference>
<keyword evidence="7 11" id="KW-0238">DNA-binding</keyword>
<evidence type="ECO:0000313" key="16">
    <source>
        <dbReference type="Proteomes" id="UP000695026"/>
    </source>
</evidence>
<dbReference type="GO" id="GO:0000981">
    <property type="term" value="F:DNA-binding transcription factor activity, RNA polymerase II-specific"/>
    <property type="evidence" value="ECO:0007669"/>
    <property type="project" value="TreeGrafter"/>
</dbReference>
<dbReference type="Pfam" id="PF00605">
    <property type="entry name" value="IRF"/>
    <property type="match status" value="1"/>
</dbReference>
<dbReference type="GeneID" id="103053320"/>
<evidence type="ECO:0000256" key="7">
    <source>
        <dbReference type="ARBA" id="ARBA00023125"/>
    </source>
</evidence>
<evidence type="ECO:0000256" key="14">
    <source>
        <dbReference type="SAM" id="MobiDB-lite"/>
    </source>
</evidence>
<dbReference type="PRINTS" id="PR00267">
    <property type="entry name" value="INTFRNREGFCT"/>
</dbReference>
<evidence type="ECO:0000256" key="2">
    <source>
        <dbReference type="ARBA" id="ARBA00004496"/>
    </source>
</evidence>
<feature type="modified residue" description="N6-acetyllysine" evidence="12">
    <location>
        <position position="78"/>
    </location>
</feature>
<evidence type="ECO:0000256" key="9">
    <source>
        <dbReference type="ARBA" id="ARBA00023163"/>
    </source>
</evidence>
<evidence type="ECO:0000256" key="1">
    <source>
        <dbReference type="ARBA" id="ARBA00004123"/>
    </source>
</evidence>
<evidence type="ECO:0000256" key="13">
    <source>
        <dbReference type="PIRSR" id="PIRSR038196-2"/>
    </source>
</evidence>
<evidence type="ECO:0000256" key="5">
    <source>
        <dbReference type="ARBA" id="ARBA00022843"/>
    </source>
</evidence>
<organism evidence="16 17">
    <name type="scientific">Python bivittatus</name>
    <name type="common">Burmese python</name>
    <name type="synonym">Python molurus bivittatus</name>
    <dbReference type="NCBI Taxonomy" id="176946"/>
    <lineage>
        <taxon>Eukaryota</taxon>
        <taxon>Metazoa</taxon>
        <taxon>Chordata</taxon>
        <taxon>Craniata</taxon>
        <taxon>Vertebrata</taxon>
        <taxon>Euteleostomi</taxon>
        <taxon>Lepidosauria</taxon>
        <taxon>Squamata</taxon>
        <taxon>Bifurcata</taxon>
        <taxon>Unidentata</taxon>
        <taxon>Episquamata</taxon>
        <taxon>Toxicofera</taxon>
        <taxon>Serpentes</taxon>
        <taxon>Henophidia</taxon>
        <taxon>Pythonidae</taxon>
        <taxon>Python</taxon>
    </lineage>
</organism>
<evidence type="ECO:0000259" key="15">
    <source>
        <dbReference type="PROSITE" id="PS51507"/>
    </source>
</evidence>
<dbReference type="OMA" id="HSGYTIH"/>
<dbReference type="GO" id="GO:0002376">
    <property type="term" value="P:immune system process"/>
    <property type="evidence" value="ECO:0007669"/>
    <property type="project" value="TreeGrafter"/>
</dbReference>
<dbReference type="GO" id="GO:0005634">
    <property type="term" value="C:nucleus"/>
    <property type="evidence" value="ECO:0007669"/>
    <property type="project" value="UniProtKB-SubCell"/>
</dbReference>
<gene>
    <name evidence="17" type="primary">IRF1</name>
</gene>
<dbReference type="OrthoDB" id="6538197at2759"/>
<dbReference type="GO" id="GO:0005737">
    <property type="term" value="C:cytoplasm"/>
    <property type="evidence" value="ECO:0007669"/>
    <property type="project" value="UniProtKB-SubCell"/>
</dbReference>
<keyword evidence="5" id="KW-0832">Ubl conjugation</keyword>
<dbReference type="InterPro" id="IPR001346">
    <property type="entry name" value="Interferon_reg_fact_DNA-bd_dom"/>
</dbReference>
<name>A0A9F2R6D0_PYTBI</name>
<evidence type="ECO:0000256" key="11">
    <source>
        <dbReference type="PIRNR" id="PIRNR038196"/>
    </source>
</evidence>
<keyword evidence="4" id="KW-1017">Isopeptide bond</keyword>
<dbReference type="GO" id="GO:0000978">
    <property type="term" value="F:RNA polymerase II cis-regulatory region sequence-specific DNA binding"/>
    <property type="evidence" value="ECO:0007669"/>
    <property type="project" value="TreeGrafter"/>
</dbReference>
<dbReference type="CTD" id="3659"/>
<dbReference type="PROSITE" id="PS00601">
    <property type="entry name" value="IRF_1"/>
    <property type="match status" value="1"/>
</dbReference>
<evidence type="ECO:0000256" key="8">
    <source>
        <dbReference type="ARBA" id="ARBA00023159"/>
    </source>
</evidence>
<dbReference type="Gene3D" id="1.10.10.10">
    <property type="entry name" value="Winged helix-like DNA-binding domain superfamily/Winged helix DNA-binding domain"/>
    <property type="match status" value="1"/>
</dbReference>
<dbReference type="SUPFAM" id="SSF46785">
    <property type="entry name" value="Winged helix' DNA-binding domain"/>
    <property type="match status" value="1"/>
</dbReference>
<comment type="similarity">
    <text evidence="11">Belongs to the IRF family.</text>
</comment>
<dbReference type="PANTHER" id="PTHR11949:SF3">
    <property type="entry name" value="INTERFERON REGULATORY FACTOR 1"/>
    <property type="match status" value="1"/>
</dbReference>
<proteinExistence type="inferred from homology"/>
<keyword evidence="16" id="KW-1185">Reference proteome</keyword>
<evidence type="ECO:0000256" key="12">
    <source>
        <dbReference type="PIRSR" id="PIRSR038196-1"/>
    </source>
</evidence>
<evidence type="ECO:0000256" key="3">
    <source>
        <dbReference type="ARBA" id="ARBA00022490"/>
    </source>
</evidence>
<dbReference type="CDD" id="cd00103">
    <property type="entry name" value="IRF"/>
    <property type="match status" value="1"/>
</dbReference>
<evidence type="ECO:0000256" key="10">
    <source>
        <dbReference type="ARBA" id="ARBA00023242"/>
    </source>
</evidence>
<keyword evidence="6 11" id="KW-0805">Transcription regulation</keyword>
<feature type="modified residue" description="N6-acetyllysine" evidence="12">
    <location>
        <position position="75"/>
    </location>
</feature>
<evidence type="ECO:0000256" key="4">
    <source>
        <dbReference type="ARBA" id="ARBA00022499"/>
    </source>
</evidence>
<dbReference type="Proteomes" id="UP000695026">
    <property type="component" value="Unplaced"/>
</dbReference>
<keyword evidence="8 11" id="KW-0010">Activator</keyword>
<sequence length="314" mass="35639">MPQARMRMRPWLELQINSNEIPGLSWINKEEKLFQIPWKHAAKHGWELEKDACLFKNWAIHTGRYKEGDVQPDPKTWKANFRCAMNSLPDIQEVKDQSISKGSSAIRVYRMLKPSVKSQRKAEKKSKSLKNKSPRKSLDDIKAEETAEATNSIQLPDDHSGYVLNSYPAEEMEVGSTLGLSTCELNNSDFRNCQLEELPTIQVPDSTNDVYDIYQLQVSPITSSSDDEDNFNSPLYQQILNSSDWHQNCIGGKGFLINEAGMQNLCFDLTFQEQDTAFDSTNMEVIPLDSKPSLEFSLLESLRPTSLPPIPCGM</sequence>
<keyword evidence="10 11" id="KW-0539">Nucleus</keyword>
<feature type="region of interest" description="Disordered" evidence="14">
    <location>
        <begin position="115"/>
        <end position="159"/>
    </location>
</feature>
<dbReference type="InterPro" id="IPR036390">
    <property type="entry name" value="WH_DNA-bd_sf"/>
</dbReference>
<dbReference type="AlphaFoldDB" id="A0A9F2R6D0"/>
<dbReference type="SMART" id="SM00348">
    <property type="entry name" value="IRF"/>
    <property type="match status" value="1"/>
</dbReference>
<protein>
    <recommendedName>
        <fullName evidence="11">Interferon regulatory factor</fullName>
    </recommendedName>
</protein>
<keyword evidence="9 11" id="KW-0804">Transcription</keyword>
<keyword evidence="3" id="KW-0963">Cytoplasm</keyword>
<feature type="cross-link" description="Glycyl lysine isopeptide (Lys-Gly) (interchain with G-Cter in SUMO2)" evidence="13">
    <location>
        <position position="253"/>
    </location>
</feature>
<comment type="subcellular location">
    <subcellularLocation>
        <location evidence="2">Cytoplasm</location>
    </subcellularLocation>
    <subcellularLocation>
        <location evidence="1 11">Nucleus</location>
    </subcellularLocation>
</comment>
<feature type="compositionally biased region" description="Basic and acidic residues" evidence="14">
    <location>
        <begin position="136"/>
        <end position="145"/>
    </location>
</feature>